<dbReference type="PANTHER" id="PTHR45781:SF3">
    <property type="entry name" value="TOX HIGH MOBILITY GROUP BOX FAMILY MEMBER 3"/>
    <property type="match status" value="1"/>
</dbReference>
<dbReference type="InterPro" id="IPR036910">
    <property type="entry name" value="HMG_box_dom_sf"/>
</dbReference>
<dbReference type="CDD" id="cd21995">
    <property type="entry name" value="HMG-box_TOX-like"/>
    <property type="match status" value="1"/>
</dbReference>
<feature type="DNA-binding region" description="HMG box" evidence="4">
    <location>
        <begin position="280"/>
        <end position="348"/>
    </location>
</feature>
<accession>A0A315W097</accession>
<feature type="domain" description="HMG box" evidence="6">
    <location>
        <begin position="280"/>
        <end position="348"/>
    </location>
</feature>
<keyword evidence="8" id="KW-1185">Reference proteome</keyword>
<feature type="region of interest" description="Disordered" evidence="5">
    <location>
        <begin position="96"/>
        <end position="120"/>
    </location>
</feature>
<dbReference type="AlphaFoldDB" id="A0A315W097"/>
<dbReference type="InterPro" id="IPR009071">
    <property type="entry name" value="HMG_box_dom"/>
</dbReference>
<feature type="non-terminal residue" evidence="7">
    <location>
        <position position="761"/>
    </location>
</feature>
<feature type="compositionally biased region" description="Basic residues" evidence="5">
    <location>
        <begin position="265"/>
        <end position="275"/>
    </location>
</feature>
<feature type="compositionally biased region" description="Low complexity" evidence="5">
    <location>
        <begin position="456"/>
        <end position="570"/>
    </location>
</feature>
<evidence type="ECO:0000256" key="3">
    <source>
        <dbReference type="ARBA" id="ARBA00023242"/>
    </source>
</evidence>
<dbReference type="Gene3D" id="1.10.30.10">
    <property type="entry name" value="High mobility group box domain"/>
    <property type="match status" value="1"/>
</dbReference>
<feature type="region of interest" description="Disordered" evidence="5">
    <location>
        <begin position="431"/>
        <end position="612"/>
    </location>
</feature>
<protein>
    <recommendedName>
        <fullName evidence="6">HMG box domain-containing protein</fullName>
    </recommendedName>
</protein>
<dbReference type="SUPFAM" id="SSF47095">
    <property type="entry name" value="HMG-box"/>
    <property type="match status" value="1"/>
</dbReference>
<feature type="region of interest" description="Disordered" evidence="5">
    <location>
        <begin position="670"/>
        <end position="705"/>
    </location>
</feature>
<comment type="caution">
    <text evidence="7">The sequence shown here is derived from an EMBL/GenBank/DDBJ whole genome shotgun (WGS) entry which is preliminary data.</text>
</comment>
<keyword evidence="3 4" id="KW-0539">Nucleus</keyword>
<dbReference type="FunFam" id="1.10.30.10:FF:000005">
    <property type="entry name" value="TOX high mobility group box family member 3"/>
    <property type="match status" value="1"/>
</dbReference>
<dbReference type="Proteomes" id="UP000250572">
    <property type="component" value="Unassembled WGS sequence"/>
</dbReference>
<dbReference type="InterPro" id="IPR051365">
    <property type="entry name" value="TOX_HMG-box_domain"/>
</dbReference>
<dbReference type="GO" id="GO:0005634">
    <property type="term" value="C:nucleus"/>
    <property type="evidence" value="ECO:0007669"/>
    <property type="project" value="UniProtKB-SubCell"/>
</dbReference>
<dbReference type="PROSITE" id="PS50118">
    <property type="entry name" value="HMG_BOX_2"/>
    <property type="match status" value="1"/>
</dbReference>
<feature type="compositionally biased region" description="Polar residues" evidence="5">
    <location>
        <begin position="571"/>
        <end position="582"/>
    </location>
</feature>
<feature type="region of interest" description="Disordered" evidence="5">
    <location>
        <begin position="378"/>
        <end position="401"/>
    </location>
</feature>
<keyword evidence="2 4" id="KW-0238">DNA-binding</keyword>
<reference evidence="7 8" key="1">
    <citation type="journal article" date="2018" name="G3 (Bethesda)">
        <title>A High-Quality Reference Genome for the Invasive Mosquitofish Gambusia affinis Using a Chicago Library.</title>
        <authorList>
            <person name="Hoffberg S.L."/>
            <person name="Troendle N.J."/>
            <person name="Glenn T.C."/>
            <person name="Mahmud O."/>
            <person name="Louha S."/>
            <person name="Chalopin D."/>
            <person name="Bennetzen J.L."/>
            <person name="Mauricio R."/>
        </authorList>
    </citation>
    <scope>NUCLEOTIDE SEQUENCE [LARGE SCALE GENOMIC DNA]</scope>
    <source>
        <strain evidence="7">NE01/NJP1002.9</strain>
        <tissue evidence="7">Muscle</tissue>
    </source>
</reference>
<evidence type="ECO:0000256" key="1">
    <source>
        <dbReference type="ARBA" id="ARBA00004123"/>
    </source>
</evidence>
<dbReference type="Pfam" id="PF00505">
    <property type="entry name" value="HMG_box"/>
    <property type="match status" value="1"/>
</dbReference>
<evidence type="ECO:0000256" key="2">
    <source>
        <dbReference type="ARBA" id="ARBA00023125"/>
    </source>
</evidence>
<proteinExistence type="predicted"/>
<comment type="subcellular location">
    <subcellularLocation>
        <location evidence="1">Nucleus</location>
    </subcellularLocation>
</comment>
<feature type="compositionally biased region" description="Basic and acidic residues" evidence="5">
    <location>
        <begin position="670"/>
        <end position="686"/>
    </location>
</feature>
<evidence type="ECO:0000313" key="8">
    <source>
        <dbReference type="Proteomes" id="UP000250572"/>
    </source>
</evidence>
<feature type="compositionally biased region" description="Low complexity" evidence="5">
    <location>
        <begin position="228"/>
        <end position="239"/>
    </location>
</feature>
<name>A0A315W097_GAMAF</name>
<evidence type="ECO:0000259" key="6">
    <source>
        <dbReference type="PROSITE" id="PS50118"/>
    </source>
</evidence>
<evidence type="ECO:0000256" key="4">
    <source>
        <dbReference type="PROSITE-ProRule" id="PRU00267"/>
    </source>
</evidence>
<sequence>MDVRFYPTAGGNSIPGDPSNLDFAHCLGYYNFNKVICSASASSKQVVLNDTQRVQFWSHNNNNYMNMAEANGALLAAGDTFHTPSLGDEEFEIPPITPPPETESSLGPEVNSPFPAMPEPPAQHRGPIIPQFPPQSLELPSITISRNMMDQEGVSVNNGQHVNVGPGHLRQYPSNPSMVMKSIISMNSPNGMMSRNQLSTINQSQLNGQLSLNMAGPNINHTSPSPPASKSATPSPSSSINEDDQEDSNRVIGEKRPAPIDPTKKPKTPKKKKKKDPNEPQKPVSAYALFFRDTQAAIKGQNPNATFGEVSKIVASMWDGLGEEQKQVYKSKTEAAKKEYLKALAAYRASLVSKAAAESAEAQTIRTVQQTLASTSLSPGLVLPTPHNQHPAMPSASQALQQALPRAIAPKPLQMRLGGSHVVTSVTVSHQNMSSGMPQQLLGQMGAGGPTQSTAVSQMSPPMQSVQQHTMQQLQQQQQQQQQMQQHLQHHQMQQQQMHHQQIQQQMQHQHFQHHLQQQLQQHHMQQQQQQQQQQQHMQMQHMQMQHQLHQQQIQHLQHQQQQQQQQQHQSQCSPPQHSPGTPHSVGGSASLGSPQPAPQQHPHPSQIQAHAQVLSQCVGTELTLDEGSIWNLEPRPIAATAATGSRARDGNDARFAAVINCGICPVRSPSEERERRREREKGGWEREEEENIQCKRNKSPADTDHLTIAPTLQPLSRVWPQMQSRTLGFDSINLREAQQNRVSLCSYCGSVPRRPTLKAQ</sequence>
<organism evidence="7 8">
    <name type="scientific">Gambusia affinis</name>
    <name type="common">Western mosquitofish</name>
    <name type="synonym">Heterandria affinis</name>
    <dbReference type="NCBI Taxonomy" id="33528"/>
    <lineage>
        <taxon>Eukaryota</taxon>
        <taxon>Metazoa</taxon>
        <taxon>Chordata</taxon>
        <taxon>Craniata</taxon>
        <taxon>Vertebrata</taxon>
        <taxon>Euteleostomi</taxon>
        <taxon>Actinopterygii</taxon>
        <taxon>Neopterygii</taxon>
        <taxon>Teleostei</taxon>
        <taxon>Neoteleostei</taxon>
        <taxon>Acanthomorphata</taxon>
        <taxon>Ovalentaria</taxon>
        <taxon>Atherinomorphae</taxon>
        <taxon>Cyprinodontiformes</taxon>
        <taxon>Poeciliidae</taxon>
        <taxon>Poeciliinae</taxon>
        <taxon>Gambusia</taxon>
    </lineage>
</organism>
<dbReference type="PANTHER" id="PTHR45781">
    <property type="entry name" value="AGAP000281-PA"/>
    <property type="match status" value="1"/>
</dbReference>
<evidence type="ECO:0000256" key="5">
    <source>
        <dbReference type="SAM" id="MobiDB-lite"/>
    </source>
</evidence>
<gene>
    <name evidence="7" type="ORF">CCH79_00006222</name>
</gene>
<evidence type="ECO:0000313" key="7">
    <source>
        <dbReference type="EMBL" id="PWA29029.1"/>
    </source>
</evidence>
<feature type="compositionally biased region" description="Polar residues" evidence="5">
    <location>
        <begin position="431"/>
        <end position="442"/>
    </location>
</feature>
<feature type="compositionally biased region" description="Low complexity" evidence="5">
    <location>
        <begin position="603"/>
        <end position="612"/>
    </location>
</feature>
<dbReference type="GO" id="GO:0006357">
    <property type="term" value="P:regulation of transcription by RNA polymerase II"/>
    <property type="evidence" value="ECO:0007669"/>
    <property type="project" value="TreeGrafter"/>
</dbReference>
<feature type="region of interest" description="Disordered" evidence="5">
    <location>
        <begin position="156"/>
        <end position="175"/>
    </location>
</feature>
<dbReference type="GO" id="GO:0031490">
    <property type="term" value="F:chromatin DNA binding"/>
    <property type="evidence" value="ECO:0007669"/>
    <property type="project" value="TreeGrafter"/>
</dbReference>
<dbReference type="EMBL" id="NHOQ01000682">
    <property type="protein sequence ID" value="PWA29029.1"/>
    <property type="molecule type" value="Genomic_DNA"/>
</dbReference>
<feature type="region of interest" description="Disordered" evidence="5">
    <location>
        <begin position="211"/>
        <end position="284"/>
    </location>
</feature>
<feature type="compositionally biased region" description="Basic and acidic residues" evidence="5">
    <location>
        <begin position="247"/>
        <end position="264"/>
    </location>
</feature>
<dbReference type="STRING" id="33528.ENSGAFP00000014755"/>
<dbReference type="SMART" id="SM00398">
    <property type="entry name" value="HMG"/>
    <property type="match status" value="1"/>
</dbReference>